<feature type="compositionally biased region" description="Polar residues" evidence="1">
    <location>
        <begin position="408"/>
        <end position="436"/>
    </location>
</feature>
<proteinExistence type="predicted"/>
<sequence>MTDKATTDYVESTTPPGAKTKAQILTDVFSLATQFSTCVEAFNLIHPTKDHDHAQKVALAKLGLQQGRLLIFGDAVGISAPPATIARHMIPSHPGLTNPDPHLPVNFGVRDPRLDQEVINAKVRRALHEIAGRPSNMSRDELMSVYGLKSPKTFSRLEYPALDTNRLEGFREKYGLLKDLLNQSGARSSLKRNLSMTTSHWQVKDTTRFNEYVKVVRTEVDALIDLMGVKEQVDRGTRSDLKSMGWHPDLTGPTVRQDWEKLRLIREACEVDYPEYIEVIDKAMQYISEELKETSLSRHRAGLGIAASNTDKANGAGRRKSEQDSRSAPSSVPTSPTAPTPNPMSKPPSKKPEVKSHIQLAAERALNPNAGKEKRPGWLSAFKFKSWTKSSKQAPQQLQDPALEKQRSNSVPHTSTVDTQRSLSADESQNAASDDTNALQAVRSKSVGAIPHMPQSPPSNLDSRVRKMSLEQPDMASIPPIHENEGEVKAFPERERLDSGAGAGAGADVGLGAHLEDADFAKNMLVQVDTATSEGAKDGALENVKTANSYIDRHDMYPAMGRIETKDIRNVAHTPGL</sequence>
<reference evidence="4" key="1">
    <citation type="submission" date="2018-05" db="EMBL/GenBank/DDBJ databases">
        <title>Draft genome sequence of Stemphylium lycopersici strain CIDEFI 213.</title>
        <authorList>
            <person name="Medina R."/>
            <person name="Franco M.E.E."/>
            <person name="Lucentini C.G."/>
            <person name="Saparrat M.C.N."/>
            <person name="Balatti P.A."/>
        </authorList>
    </citation>
    <scope>NUCLEOTIDE SEQUENCE [LARGE SCALE GENOMIC DNA]</scope>
    <source>
        <strain evidence="4">CIDEFI 213</strain>
    </source>
</reference>
<dbReference type="Gene3D" id="1.20.120.1020">
    <property type="entry name" value="Prion-inhibition and propagation, HeLo domain"/>
    <property type="match status" value="1"/>
</dbReference>
<dbReference type="EMBL" id="QGDH01000246">
    <property type="protein sequence ID" value="RAR01825.1"/>
    <property type="molecule type" value="Genomic_DNA"/>
</dbReference>
<gene>
    <name evidence="3" type="ORF">DDE83_008784</name>
</gene>
<feature type="compositionally biased region" description="Low complexity" evidence="1">
    <location>
        <begin position="326"/>
        <end position="335"/>
    </location>
</feature>
<dbReference type="Pfam" id="PF14479">
    <property type="entry name" value="HeLo"/>
    <property type="match status" value="1"/>
</dbReference>
<evidence type="ECO:0000256" key="1">
    <source>
        <dbReference type="SAM" id="MobiDB-lite"/>
    </source>
</evidence>
<feature type="compositionally biased region" description="Pro residues" evidence="1">
    <location>
        <begin position="336"/>
        <end position="346"/>
    </location>
</feature>
<dbReference type="Proteomes" id="UP000249619">
    <property type="component" value="Unassembled WGS sequence"/>
</dbReference>
<keyword evidence="4" id="KW-1185">Reference proteome</keyword>
<comment type="caution">
    <text evidence="3">The sequence shown here is derived from an EMBL/GenBank/DDBJ whole genome shotgun (WGS) entry which is preliminary data.</text>
</comment>
<evidence type="ECO:0000259" key="2">
    <source>
        <dbReference type="Pfam" id="PF14479"/>
    </source>
</evidence>
<evidence type="ECO:0000313" key="4">
    <source>
        <dbReference type="Proteomes" id="UP000249619"/>
    </source>
</evidence>
<evidence type="ECO:0000313" key="3">
    <source>
        <dbReference type="EMBL" id="RAR01825.1"/>
    </source>
</evidence>
<accession>A0A364MSP0</accession>
<dbReference type="InterPro" id="IPR038305">
    <property type="entry name" value="HeLo_sf"/>
</dbReference>
<dbReference type="AlphaFoldDB" id="A0A364MSP0"/>
<dbReference type="InterPro" id="IPR029498">
    <property type="entry name" value="HeLo_dom"/>
</dbReference>
<feature type="region of interest" description="Disordered" evidence="1">
    <location>
        <begin position="390"/>
        <end position="436"/>
    </location>
</feature>
<feature type="compositionally biased region" description="Polar residues" evidence="1">
    <location>
        <begin position="390"/>
        <end position="399"/>
    </location>
</feature>
<protein>
    <submittedName>
        <fullName evidence="3">Pathogenicity protein LopB</fullName>
    </submittedName>
</protein>
<feature type="region of interest" description="Disordered" evidence="1">
    <location>
        <begin position="302"/>
        <end position="356"/>
    </location>
</feature>
<organism evidence="3 4">
    <name type="scientific">Stemphylium lycopersici</name>
    <name type="common">Tomato gray leaf spot disease fungus</name>
    <name type="synonym">Thyrospora lycopersici</name>
    <dbReference type="NCBI Taxonomy" id="183478"/>
    <lineage>
        <taxon>Eukaryota</taxon>
        <taxon>Fungi</taxon>
        <taxon>Dikarya</taxon>
        <taxon>Ascomycota</taxon>
        <taxon>Pezizomycotina</taxon>
        <taxon>Dothideomycetes</taxon>
        <taxon>Pleosporomycetidae</taxon>
        <taxon>Pleosporales</taxon>
        <taxon>Pleosporineae</taxon>
        <taxon>Pleosporaceae</taxon>
        <taxon>Stemphylium</taxon>
    </lineage>
</organism>
<feature type="domain" description="Prion-inhibition and propagation HeLo" evidence="2">
    <location>
        <begin position="28"/>
        <end position="262"/>
    </location>
</feature>
<name>A0A364MSP0_STELY</name>